<dbReference type="InterPro" id="IPR016032">
    <property type="entry name" value="Sig_transdc_resp-reg_C-effctor"/>
</dbReference>
<dbReference type="Gene3D" id="1.10.10.10">
    <property type="entry name" value="Winged helix-like DNA-binding domain superfamily/Winged helix DNA-binding domain"/>
    <property type="match status" value="2"/>
</dbReference>
<dbReference type="Proteomes" id="UP001501303">
    <property type="component" value="Unassembled WGS sequence"/>
</dbReference>
<dbReference type="EMBL" id="BAAAMJ010000082">
    <property type="protein sequence ID" value="GAA1935011.1"/>
    <property type="molecule type" value="Genomic_DNA"/>
</dbReference>
<accession>A0ABN2PWF8</accession>
<name>A0ABN2PWF8_9ACTN</name>
<evidence type="ECO:0000259" key="1">
    <source>
        <dbReference type="SMART" id="SM00421"/>
    </source>
</evidence>
<feature type="domain" description="HTH luxR-type" evidence="1">
    <location>
        <begin position="105"/>
        <end position="155"/>
    </location>
</feature>
<dbReference type="InterPro" id="IPR036388">
    <property type="entry name" value="WH-like_DNA-bd_sf"/>
</dbReference>
<sequence length="172" mass="18492">MTPIGQRRRAIGRPSYSWALPLPQGCRALSATERLALACIACGEDTAGTARAMGIEAVTVRTLLRRATVKIGDGPSRTAVVHRAFLYGQLPAPVPLDVGTVRLEQWTVLHCLAAGMNLPQIAAQTSWSYRTVRAYAAALCRTLGARNLPHAIYCGWKAGYLGPAARTRHGET</sequence>
<evidence type="ECO:0000313" key="2">
    <source>
        <dbReference type="EMBL" id="GAA1935011.1"/>
    </source>
</evidence>
<dbReference type="Pfam" id="PF00196">
    <property type="entry name" value="GerE"/>
    <property type="match status" value="1"/>
</dbReference>
<organism evidence="2 3">
    <name type="scientific">Streptomyces sodiiphilus</name>
    <dbReference type="NCBI Taxonomy" id="226217"/>
    <lineage>
        <taxon>Bacteria</taxon>
        <taxon>Bacillati</taxon>
        <taxon>Actinomycetota</taxon>
        <taxon>Actinomycetes</taxon>
        <taxon>Kitasatosporales</taxon>
        <taxon>Streptomycetaceae</taxon>
        <taxon>Streptomyces</taxon>
    </lineage>
</organism>
<dbReference type="SUPFAM" id="SSF46894">
    <property type="entry name" value="C-terminal effector domain of the bipartite response regulators"/>
    <property type="match status" value="2"/>
</dbReference>
<comment type="caution">
    <text evidence="2">The sequence shown here is derived from an EMBL/GenBank/DDBJ whole genome shotgun (WGS) entry which is preliminary data.</text>
</comment>
<gene>
    <name evidence="2" type="ORF">GCM10009716_47560</name>
</gene>
<dbReference type="InterPro" id="IPR000792">
    <property type="entry name" value="Tscrpt_reg_LuxR_C"/>
</dbReference>
<evidence type="ECO:0000313" key="3">
    <source>
        <dbReference type="Proteomes" id="UP001501303"/>
    </source>
</evidence>
<reference evidence="2 3" key="1">
    <citation type="journal article" date="2019" name="Int. J. Syst. Evol. Microbiol.">
        <title>The Global Catalogue of Microorganisms (GCM) 10K type strain sequencing project: providing services to taxonomists for standard genome sequencing and annotation.</title>
        <authorList>
            <consortium name="The Broad Institute Genomics Platform"/>
            <consortium name="The Broad Institute Genome Sequencing Center for Infectious Disease"/>
            <person name="Wu L."/>
            <person name="Ma J."/>
        </authorList>
    </citation>
    <scope>NUCLEOTIDE SEQUENCE [LARGE SCALE GENOMIC DNA]</scope>
    <source>
        <strain evidence="2 3">JCM 13581</strain>
    </source>
</reference>
<dbReference type="SMART" id="SM00421">
    <property type="entry name" value="HTH_LUXR"/>
    <property type="match status" value="2"/>
</dbReference>
<feature type="domain" description="HTH luxR-type" evidence="1">
    <location>
        <begin position="26"/>
        <end position="84"/>
    </location>
</feature>
<protein>
    <recommendedName>
        <fullName evidence="1">HTH luxR-type domain-containing protein</fullName>
    </recommendedName>
</protein>
<keyword evidence="3" id="KW-1185">Reference proteome</keyword>
<proteinExistence type="predicted"/>